<protein>
    <submittedName>
        <fullName evidence="2">Methyltransferase type 11</fullName>
    </submittedName>
</protein>
<keyword evidence="2" id="KW-0808">Transferase</keyword>
<dbReference type="AlphaFoldDB" id="A0A0W1R4F5"/>
<dbReference type="STRING" id="1514971.AUR64_00425"/>
<name>A0A0W1R4F5_9EURY</name>
<dbReference type="Proteomes" id="UP000054387">
    <property type="component" value="Unassembled WGS sequence"/>
</dbReference>
<keyword evidence="3" id="KW-1185">Reference proteome</keyword>
<dbReference type="InterPro" id="IPR029063">
    <property type="entry name" value="SAM-dependent_MTases_sf"/>
</dbReference>
<dbReference type="PANTHER" id="PTHR43036:SF2">
    <property type="entry name" value="OS04G0481300 PROTEIN"/>
    <property type="match status" value="1"/>
</dbReference>
<dbReference type="GO" id="GO:0032259">
    <property type="term" value="P:methylation"/>
    <property type="evidence" value="ECO:0007669"/>
    <property type="project" value="UniProtKB-KW"/>
</dbReference>
<proteinExistence type="predicted"/>
<dbReference type="PANTHER" id="PTHR43036">
    <property type="entry name" value="OSJNBB0011N17.9 PROTEIN"/>
    <property type="match status" value="1"/>
</dbReference>
<dbReference type="SUPFAM" id="SSF53335">
    <property type="entry name" value="S-adenosyl-L-methionine-dependent methyltransferases"/>
    <property type="match status" value="1"/>
</dbReference>
<gene>
    <name evidence="2" type="ORF">AUR64_00425</name>
</gene>
<feature type="domain" description="Methyltransferase type 11" evidence="1">
    <location>
        <begin position="86"/>
        <end position="141"/>
    </location>
</feature>
<keyword evidence="2" id="KW-0489">Methyltransferase</keyword>
<dbReference type="Gene3D" id="3.40.50.150">
    <property type="entry name" value="Vaccinia Virus protein VP39"/>
    <property type="match status" value="1"/>
</dbReference>
<dbReference type="GO" id="GO:0008757">
    <property type="term" value="F:S-adenosylmethionine-dependent methyltransferase activity"/>
    <property type="evidence" value="ECO:0007669"/>
    <property type="project" value="InterPro"/>
</dbReference>
<evidence type="ECO:0000259" key="1">
    <source>
        <dbReference type="Pfam" id="PF08241"/>
    </source>
</evidence>
<evidence type="ECO:0000313" key="2">
    <source>
        <dbReference type="EMBL" id="KTG08195.1"/>
    </source>
</evidence>
<dbReference type="InterPro" id="IPR013216">
    <property type="entry name" value="Methyltransf_11"/>
</dbReference>
<organism evidence="2 3">
    <name type="scientific">Haloprofundus marisrubri</name>
    <dbReference type="NCBI Taxonomy" id="1514971"/>
    <lineage>
        <taxon>Archaea</taxon>
        <taxon>Methanobacteriati</taxon>
        <taxon>Methanobacteriota</taxon>
        <taxon>Stenosarchaea group</taxon>
        <taxon>Halobacteria</taxon>
        <taxon>Halobacteriales</taxon>
        <taxon>Haloferacaceae</taxon>
        <taxon>Haloprofundus</taxon>
    </lineage>
</organism>
<reference evidence="2 3" key="1">
    <citation type="submission" date="2015-12" db="EMBL/GenBank/DDBJ databases">
        <title>Haloprofundus marisrubri gen. nov., sp. nov., an extremely halophilic archaeon isolated from the Discovery deep brine-seawater interface in the Red Sea.</title>
        <authorList>
            <person name="Zhang G."/>
            <person name="Stingl U."/>
            <person name="Rashid M."/>
        </authorList>
    </citation>
    <scope>NUCLEOTIDE SEQUENCE [LARGE SCALE GENOMIC DNA]</scope>
    <source>
        <strain evidence="2 3">SB9</strain>
    </source>
</reference>
<comment type="caution">
    <text evidence="2">The sequence shown here is derived from an EMBL/GenBank/DDBJ whole genome shotgun (WGS) entry which is preliminary data.</text>
</comment>
<evidence type="ECO:0000313" key="3">
    <source>
        <dbReference type="Proteomes" id="UP000054387"/>
    </source>
</evidence>
<dbReference type="RefSeq" id="WP_058583276.1">
    <property type="nucleotide sequence ID" value="NZ_LOPU01000034.1"/>
</dbReference>
<sequence length="204" mass="22990">MLSAAERSKLDTGDDARFYDSPRFVHHVDERFRERLTELYRDELTADSVALDLMSSWVSHLPDDVDYERVVGHGLNRAELAENPRLDEFFVGNLNETPSLPMETAVVDAVLVAVSVQYLQRPGAVFAEIRRVLRPGGVCVVSFSNRMFAQKAIRAWRATSMDGRAALVRRYFEGVGGFEDVRVVSDVDSQSDPFYAVVARRTSE</sequence>
<dbReference type="EMBL" id="LOPU01000034">
    <property type="protein sequence ID" value="KTG08195.1"/>
    <property type="molecule type" value="Genomic_DNA"/>
</dbReference>
<dbReference type="Pfam" id="PF08241">
    <property type="entry name" value="Methyltransf_11"/>
    <property type="match status" value="1"/>
</dbReference>
<accession>A0A0W1R4F5</accession>